<dbReference type="AlphaFoldDB" id="A0A0C2BY16"/>
<dbReference type="Pfam" id="PF13529">
    <property type="entry name" value="Peptidase_C39_2"/>
    <property type="match status" value="1"/>
</dbReference>
<keyword evidence="3" id="KW-1185">Reference proteome</keyword>
<sequence>MPVVLFVLALLVSGCATQTRALLQHAPESLPRRVELATTPFHPQERYQCGPAALAMSLNAAGIAATPDALVSQVYVPQREGSLQPEMLAAGRRHGALSVTIAPQMDALLTEVAAGNPVLVLQNLSLQWAPLWHYAVVIGYDLDREEIILRSGTTERLVLPLSTFEHTWARGKYWGMVTLPPDRLPASADEASVVSALVALEKSATAARAHQAYATALRRWPQNLTLQLGYGNTAYALGDRAGAATAYSRAAEQHPDSGAAFNNLATVLADLGQFDEARIAAEKAIALGGPWRDAAYATLQSIEAAQPKSAPK</sequence>
<dbReference type="RefSeq" id="WP_040041534.1">
    <property type="nucleotide sequence ID" value="NZ_JWJG01000028.1"/>
</dbReference>
<protein>
    <recommendedName>
        <fullName evidence="1">Peptidase C39-like domain-containing protein</fullName>
    </recommendedName>
</protein>
<organism evidence="2 3">
    <name type="scientific">Noviherbaspirillum autotrophicum</name>
    <dbReference type="NCBI Taxonomy" id="709839"/>
    <lineage>
        <taxon>Bacteria</taxon>
        <taxon>Pseudomonadati</taxon>
        <taxon>Pseudomonadota</taxon>
        <taxon>Betaproteobacteria</taxon>
        <taxon>Burkholderiales</taxon>
        <taxon>Oxalobacteraceae</taxon>
        <taxon>Noviherbaspirillum</taxon>
    </lineage>
</organism>
<accession>A0A0C2BY16</accession>
<dbReference type="Gene3D" id="1.25.40.10">
    <property type="entry name" value="Tetratricopeptide repeat domain"/>
    <property type="match status" value="1"/>
</dbReference>
<comment type="caution">
    <text evidence="2">The sequence shown here is derived from an EMBL/GenBank/DDBJ whole genome shotgun (WGS) entry which is preliminary data.</text>
</comment>
<dbReference type="Gene3D" id="3.90.70.10">
    <property type="entry name" value="Cysteine proteinases"/>
    <property type="match status" value="1"/>
</dbReference>
<dbReference type="InterPro" id="IPR039563">
    <property type="entry name" value="Peptidase_C39_single_dom"/>
</dbReference>
<evidence type="ECO:0000313" key="2">
    <source>
        <dbReference type="EMBL" id="KIF82901.1"/>
    </source>
</evidence>
<reference evidence="2 3" key="1">
    <citation type="submission" date="2014-12" db="EMBL/GenBank/DDBJ databases">
        <title>Denitrispirillum autotrophicum gen. nov., sp. nov., Denitrifying, Facultatively Autotrophic Bacteria Isolated from Rice Paddy Soil.</title>
        <authorList>
            <person name="Ishii S."/>
            <person name="Ashida N."/>
            <person name="Ohno H."/>
            <person name="Otsuka S."/>
            <person name="Yokota A."/>
            <person name="Senoo K."/>
        </authorList>
    </citation>
    <scope>NUCLEOTIDE SEQUENCE [LARGE SCALE GENOMIC DNA]</scope>
    <source>
        <strain evidence="2 3">TSA66</strain>
    </source>
</reference>
<dbReference type="OrthoDB" id="9814129at2"/>
<dbReference type="NCBIfam" id="NF033920">
    <property type="entry name" value="C39_PA2778_fam"/>
    <property type="match status" value="1"/>
</dbReference>
<proteinExistence type="predicted"/>
<evidence type="ECO:0000259" key="1">
    <source>
        <dbReference type="Pfam" id="PF13529"/>
    </source>
</evidence>
<feature type="domain" description="Peptidase C39-like" evidence="1">
    <location>
        <begin position="42"/>
        <end position="148"/>
    </location>
</feature>
<dbReference type="STRING" id="709839.TSA66_22030"/>
<evidence type="ECO:0000313" key="3">
    <source>
        <dbReference type="Proteomes" id="UP000031572"/>
    </source>
</evidence>
<name>A0A0C2BY16_9BURK</name>
<gene>
    <name evidence="2" type="ORF">TSA66_22030</name>
</gene>
<dbReference type="SUPFAM" id="SSF48452">
    <property type="entry name" value="TPR-like"/>
    <property type="match status" value="1"/>
</dbReference>
<dbReference type="InterPro" id="IPR011990">
    <property type="entry name" value="TPR-like_helical_dom_sf"/>
</dbReference>
<dbReference type="InterPro" id="IPR039564">
    <property type="entry name" value="Peptidase_C39-like"/>
</dbReference>
<dbReference type="EMBL" id="JWJG01000028">
    <property type="protein sequence ID" value="KIF82901.1"/>
    <property type="molecule type" value="Genomic_DNA"/>
</dbReference>
<dbReference type="CDD" id="cd02549">
    <property type="entry name" value="Peptidase_C39A"/>
    <property type="match status" value="1"/>
</dbReference>
<dbReference type="Pfam" id="PF13432">
    <property type="entry name" value="TPR_16"/>
    <property type="match status" value="1"/>
</dbReference>
<dbReference type="Proteomes" id="UP000031572">
    <property type="component" value="Unassembled WGS sequence"/>
</dbReference>